<dbReference type="PANTHER" id="PTHR28661">
    <property type="entry name" value="SJOEGREN SYNDROME NUCLEAR AUTOANTIGEN 1"/>
    <property type="match status" value="1"/>
</dbReference>
<dbReference type="Proteomes" id="UP000038009">
    <property type="component" value="Unassembled WGS sequence"/>
</dbReference>
<evidence type="ECO:0000256" key="1">
    <source>
        <dbReference type="SAM" id="Coils"/>
    </source>
</evidence>
<dbReference type="AlphaFoldDB" id="A0A0N1PAT9"/>
<feature type="coiled-coil region" evidence="1">
    <location>
        <begin position="19"/>
        <end position="60"/>
    </location>
</feature>
<sequence>MAALGSDVQATSVELVSVIEKMRERKMLLDEHISTEEAERDNVVKELRALQAKLTALDESLARKRAVRAELDRSITETFSAFKGILEASKKLLSTAREESSALRAQLD</sequence>
<comment type="caution">
    <text evidence="2">The sequence shown here is derived from an EMBL/GenBank/DDBJ whole genome shotgun (WGS) entry which is preliminary data.</text>
</comment>
<gene>
    <name evidence="2" type="ORF">ABL78_5660</name>
</gene>
<dbReference type="InterPro" id="IPR033362">
    <property type="entry name" value="SSNA1_fam"/>
</dbReference>
<dbReference type="VEuPathDB" id="TriTrypDB:Lsey_0197_0130"/>
<reference evidence="2 3" key="1">
    <citation type="journal article" date="2015" name="PLoS Pathog.">
        <title>Leptomonas seymouri: Adaptations to the Dixenous Life Cycle Analyzed by Genome Sequencing, Transcriptome Profiling and Co-infection with Leishmania donovani.</title>
        <authorList>
            <person name="Kraeva N."/>
            <person name="Butenko A."/>
            <person name="Hlavacova J."/>
            <person name="Kostygov A."/>
            <person name="Myskova J."/>
            <person name="Grybchuk D."/>
            <person name="Lestinova T."/>
            <person name="Votypka J."/>
            <person name="Volf P."/>
            <person name="Opperdoes F."/>
            <person name="Flegontov P."/>
            <person name="Lukes J."/>
            <person name="Yurchenko V."/>
        </authorList>
    </citation>
    <scope>NUCLEOTIDE SEQUENCE [LARGE SCALE GENOMIC DNA]</scope>
    <source>
        <strain evidence="2 3">ATCC 30220</strain>
    </source>
</reference>
<keyword evidence="1" id="KW-0175">Coiled coil</keyword>
<evidence type="ECO:0000313" key="3">
    <source>
        <dbReference type="Proteomes" id="UP000038009"/>
    </source>
</evidence>
<evidence type="ECO:0000313" key="2">
    <source>
        <dbReference type="EMBL" id="KPI85293.1"/>
    </source>
</evidence>
<keyword evidence="3" id="KW-1185">Reference proteome</keyword>
<dbReference type="EMBL" id="LJSK01000197">
    <property type="protein sequence ID" value="KPI85293.1"/>
    <property type="molecule type" value="Genomic_DNA"/>
</dbReference>
<dbReference type="OrthoDB" id="295355at2759"/>
<accession>A0A0N1PAT9</accession>
<protein>
    <recommendedName>
        <fullName evidence="4">Sjogren s syndrome nuclear autoantigen 1</fullName>
    </recommendedName>
</protein>
<dbReference type="PANTHER" id="PTHR28661:SF1">
    <property type="entry name" value="MICROTUBULE NUCLEATION FACTOR SSNA1"/>
    <property type="match status" value="1"/>
</dbReference>
<name>A0A0N1PAT9_LEPSE</name>
<organism evidence="2 3">
    <name type="scientific">Leptomonas seymouri</name>
    <dbReference type="NCBI Taxonomy" id="5684"/>
    <lineage>
        <taxon>Eukaryota</taxon>
        <taxon>Discoba</taxon>
        <taxon>Euglenozoa</taxon>
        <taxon>Kinetoplastea</taxon>
        <taxon>Metakinetoplastina</taxon>
        <taxon>Trypanosomatida</taxon>
        <taxon>Trypanosomatidae</taxon>
        <taxon>Leishmaniinae</taxon>
        <taxon>Leptomonas</taxon>
    </lineage>
</organism>
<dbReference type="GO" id="GO:0036064">
    <property type="term" value="C:ciliary basal body"/>
    <property type="evidence" value="ECO:0007669"/>
    <property type="project" value="TreeGrafter"/>
</dbReference>
<dbReference type="OMA" id="ETKNEYD"/>
<proteinExistence type="predicted"/>
<evidence type="ECO:0008006" key="4">
    <source>
        <dbReference type="Google" id="ProtNLM"/>
    </source>
</evidence>